<dbReference type="SUPFAM" id="SSF109993">
    <property type="entry name" value="VPS9 domain"/>
    <property type="match status" value="1"/>
</dbReference>
<feature type="region of interest" description="Disordered" evidence="1">
    <location>
        <begin position="421"/>
        <end position="514"/>
    </location>
</feature>
<feature type="compositionally biased region" description="Low complexity" evidence="1">
    <location>
        <begin position="353"/>
        <end position="363"/>
    </location>
</feature>
<feature type="region of interest" description="Disordered" evidence="1">
    <location>
        <begin position="382"/>
        <end position="409"/>
    </location>
</feature>
<evidence type="ECO:0000259" key="2">
    <source>
        <dbReference type="PROSITE" id="PS51205"/>
    </source>
</evidence>
<keyword evidence="4" id="KW-1185">Reference proteome</keyword>
<dbReference type="PROSITE" id="PS51205">
    <property type="entry name" value="VPS9"/>
    <property type="match status" value="1"/>
</dbReference>
<proteinExistence type="predicted"/>
<dbReference type="Proteomes" id="UP000324832">
    <property type="component" value="Unassembled WGS sequence"/>
</dbReference>
<accession>A0A5E4Q2A8</accession>
<name>A0A5E4Q2A8_9NEOP</name>
<feature type="compositionally biased region" description="Low complexity" evidence="1">
    <location>
        <begin position="425"/>
        <end position="437"/>
    </location>
</feature>
<evidence type="ECO:0000313" key="3">
    <source>
        <dbReference type="EMBL" id="VVC92427.1"/>
    </source>
</evidence>
<feature type="region of interest" description="Disordered" evidence="1">
    <location>
        <begin position="348"/>
        <end position="369"/>
    </location>
</feature>
<feature type="domain" description="VPS9" evidence="2">
    <location>
        <begin position="845"/>
        <end position="980"/>
    </location>
</feature>
<gene>
    <name evidence="3" type="ORF">LSINAPIS_LOCUS4882</name>
</gene>
<dbReference type="EMBL" id="FZQP02001315">
    <property type="protein sequence ID" value="VVC92427.1"/>
    <property type="molecule type" value="Genomic_DNA"/>
</dbReference>
<dbReference type="Pfam" id="PF02204">
    <property type="entry name" value="VPS9"/>
    <property type="match status" value="1"/>
</dbReference>
<dbReference type="GO" id="GO:0030139">
    <property type="term" value="C:endocytic vesicle"/>
    <property type="evidence" value="ECO:0007669"/>
    <property type="project" value="TreeGrafter"/>
</dbReference>
<dbReference type="Gene3D" id="1.20.1050.80">
    <property type="entry name" value="VPS9 domain"/>
    <property type="match status" value="1"/>
</dbReference>
<dbReference type="PANTHER" id="PTHR23101:SF25">
    <property type="entry name" value="GTPASE-ACTIVATING PROTEIN AND VPS9 DOMAIN-CONTAINING PROTEIN 1"/>
    <property type="match status" value="1"/>
</dbReference>
<feature type="compositionally biased region" description="Polar residues" evidence="1">
    <location>
        <begin position="385"/>
        <end position="396"/>
    </location>
</feature>
<dbReference type="AlphaFoldDB" id="A0A5E4Q2A8"/>
<dbReference type="GO" id="GO:0016192">
    <property type="term" value="P:vesicle-mediated transport"/>
    <property type="evidence" value="ECO:0007669"/>
    <property type="project" value="InterPro"/>
</dbReference>
<dbReference type="SMART" id="SM00167">
    <property type="entry name" value="VPS9"/>
    <property type="match status" value="1"/>
</dbReference>
<dbReference type="GO" id="GO:0005085">
    <property type="term" value="F:guanyl-nucleotide exchange factor activity"/>
    <property type="evidence" value="ECO:0007669"/>
    <property type="project" value="InterPro"/>
</dbReference>
<feature type="compositionally biased region" description="Polar residues" evidence="1">
    <location>
        <begin position="494"/>
        <end position="506"/>
    </location>
</feature>
<protein>
    <recommendedName>
        <fullName evidence="2">VPS9 domain-containing protein</fullName>
    </recommendedName>
</protein>
<dbReference type="GO" id="GO:0031267">
    <property type="term" value="F:small GTPase binding"/>
    <property type="evidence" value="ECO:0007669"/>
    <property type="project" value="TreeGrafter"/>
</dbReference>
<evidence type="ECO:0000256" key="1">
    <source>
        <dbReference type="SAM" id="MobiDB-lite"/>
    </source>
</evidence>
<dbReference type="InterPro" id="IPR045046">
    <property type="entry name" value="Vps9-like"/>
</dbReference>
<organism evidence="3 4">
    <name type="scientific">Leptidea sinapis</name>
    <dbReference type="NCBI Taxonomy" id="189913"/>
    <lineage>
        <taxon>Eukaryota</taxon>
        <taxon>Metazoa</taxon>
        <taxon>Ecdysozoa</taxon>
        <taxon>Arthropoda</taxon>
        <taxon>Hexapoda</taxon>
        <taxon>Insecta</taxon>
        <taxon>Pterygota</taxon>
        <taxon>Neoptera</taxon>
        <taxon>Endopterygota</taxon>
        <taxon>Lepidoptera</taxon>
        <taxon>Glossata</taxon>
        <taxon>Ditrysia</taxon>
        <taxon>Papilionoidea</taxon>
        <taxon>Pieridae</taxon>
        <taxon>Dismorphiinae</taxon>
        <taxon>Leptidea</taxon>
    </lineage>
</organism>
<evidence type="ECO:0000313" key="4">
    <source>
        <dbReference type="Proteomes" id="UP000324832"/>
    </source>
</evidence>
<dbReference type="GO" id="GO:0005829">
    <property type="term" value="C:cytosol"/>
    <property type="evidence" value="ECO:0007669"/>
    <property type="project" value="TreeGrafter"/>
</dbReference>
<dbReference type="PANTHER" id="PTHR23101">
    <property type="entry name" value="RAB GDP/GTP EXCHANGE FACTOR"/>
    <property type="match status" value="1"/>
</dbReference>
<reference evidence="3 4" key="1">
    <citation type="submission" date="2017-07" db="EMBL/GenBank/DDBJ databases">
        <authorList>
            <person name="Talla V."/>
            <person name="Backstrom N."/>
        </authorList>
    </citation>
    <scope>NUCLEOTIDE SEQUENCE [LARGE SCALE GENOMIC DNA]</scope>
</reference>
<dbReference type="InterPro" id="IPR037191">
    <property type="entry name" value="VPS9_dom_sf"/>
</dbReference>
<dbReference type="InterPro" id="IPR008936">
    <property type="entry name" value="Rho_GTPase_activation_prot"/>
</dbReference>
<sequence length="980" mass="107325">MMQPSTEGGLNIAELANQLRREKIFINSERQLIQTLNEELEKTTLEVLQASWICTQERQNLTNLITSRSDAESIAACQRASLLEGSTFVDAFKVFKYKEASAVGELLGWLRETPHLMALCLTLGEDHAPPNLTSSLVAGLYGSCRSPDDRTRLLAVIRSLIKFSASDRLKKFGQANSTEYSAKVARYRKWTVQSLYNLTTKSSEREVHAICTDLVLNQFICAAIVNPEAHGIIEIPVSDSTEGGEGVERLAALLQTLEPNYKARLHDLLRKVGDLSTVKTSPDNREIENCQAKRSLLAKVPKPRMARGNGSEERVEKEHLEPPEVLIIKLANVDEQDYLVLLRRVGGGRHRGPGSSDSGPAGPCAETYQVSLGNTSDNLEAVSEAASNHSVTSSLELETEDQNDNLSDMVDTDDCVSVAARSDTSASWPHSAHAPAPTRAVQNGQAKRPEVNSPRHTPRFGMPNSSEAPPEGTVEAPGDAAVEGEGEADEQVATTSAGADATSQWVDDSFPRHDGCVANKYSADKGYEEHDMDRSLNSSESSLNAMSVSQYGRFEPGMEPPRPEPERSAIENLMTRMSAATISSNIVNNITSRIVKSELRTSVDIKVCEEESPRCGEERVLEVAAGESSEEILAKYRCHSDGKTRRIVRRVSDLPDLELDRCEGVVDLNDPEQFNIMKRRLRTVLSSTDFHYWIRAGNCPEAAATARALASAGTRAARLAAALRADLAARRPYAAYLASCRATLHHRRHELLVQLKQVRREYSECVRAAATARVLDQLERGGELMDERASRLTSSIRAVTAEVRADAGWEAASRTALDAADLAVERAVYARLYLHVLFPNGDGDISRDHDHIRRLSACTSASRAGVSPGHLWAAPFPHAQLLLRQLPVYRTPRDKVSCVMRCVSSLMSVLSLTDGTPPAADDLTPALVLVIIKVNPPSLLSTIELVNALAGAVLAGEALYWWTQFCAAVAYIKSMEYRDT</sequence>
<dbReference type="InterPro" id="IPR003123">
    <property type="entry name" value="VPS9"/>
</dbReference>
<dbReference type="Gene3D" id="1.10.506.10">
    <property type="entry name" value="GTPase Activation - p120gap, domain 1"/>
    <property type="match status" value="1"/>
</dbReference>